<dbReference type="Proteomes" id="UP000199058">
    <property type="component" value="Unassembled WGS sequence"/>
</dbReference>
<sequence>MQTRTRSTLPFFKVSLATAALLGLAACASQDQQPNYTSLPAAEGMNLLIPAQVSDEGEALFYNQALYHRDYSAVQHALASAGRVMRSSEMGHEAYYPNLAGEPMKAQGEHWLGVMQAANSFLTAEGFAGTQVQAEGQWQPGRDLRLNELAQAAFSYHMHHSGGRWEGAGLYDEITYSPAAYLAAIPRHLNANHFSDGAFHDLNGEVSPASMAYGLDVLHSLSYSWVRWHKPGGADDMGQLTEERMAGVHGITKEELVNQARELAVTLNSAWNTETTCYDFGQGTTYSLDEFGSLVRGHKGLYEILYVFGNAEDKQTAEQLFNRNADMLLALLNSDEVLQPWGMVSKVHFTEEGVEAASDRVETETQWRFVNHLTGGFGPLREREGTSSFLETRPELGEAVGRVNDQLFQAALDYQLADDLMVRRLDFNTGEVTDARKQVASIAWYVTAVGNGYRSGDQFDRPGSWEGNSELEERSRSLYGSLRSNNDWLLNQL</sequence>
<reference evidence="2 3" key="1">
    <citation type="submission" date="2016-10" db="EMBL/GenBank/DDBJ databases">
        <authorList>
            <person name="de Groot N.N."/>
        </authorList>
    </citation>
    <scope>NUCLEOTIDE SEQUENCE [LARGE SCALE GENOMIC DNA]</scope>
    <source>
        <strain evidence="2 3">DSM 18438</strain>
    </source>
</reference>
<name>A0A1I1HF14_9GAMM</name>
<keyword evidence="1" id="KW-0732">Signal</keyword>
<evidence type="ECO:0000256" key="1">
    <source>
        <dbReference type="SAM" id="SignalP"/>
    </source>
</evidence>
<dbReference type="AlphaFoldDB" id="A0A1I1HF14"/>
<gene>
    <name evidence="2" type="ORF">SAMN05660443_1860</name>
</gene>
<dbReference type="OrthoDB" id="5779181at2"/>
<protein>
    <submittedName>
        <fullName evidence="2">Uncharacterized protein</fullName>
    </submittedName>
</protein>
<dbReference type="RefSeq" id="WP_091962440.1">
    <property type="nucleotide sequence ID" value="NZ_FOLH01000003.1"/>
</dbReference>
<feature type="signal peptide" evidence="1">
    <location>
        <begin position="1"/>
        <end position="28"/>
    </location>
</feature>
<evidence type="ECO:0000313" key="3">
    <source>
        <dbReference type="Proteomes" id="UP000199058"/>
    </source>
</evidence>
<keyword evidence="3" id="KW-1185">Reference proteome</keyword>
<organism evidence="2 3">
    <name type="scientific">Marinospirillum celere</name>
    <dbReference type="NCBI Taxonomy" id="1122252"/>
    <lineage>
        <taxon>Bacteria</taxon>
        <taxon>Pseudomonadati</taxon>
        <taxon>Pseudomonadota</taxon>
        <taxon>Gammaproteobacteria</taxon>
        <taxon>Oceanospirillales</taxon>
        <taxon>Oceanospirillaceae</taxon>
        <taxon>Marinospirillum</taxon>
    </lineage>
</organism>
<accession>A0A1I1HF14</accession>
<dbReference type="PROSITE" id="PS51257">
    <property type="entry name" value="PROKAR_LIPOPROTEIN"/>
    <property type="match status" value="1"/>
</dbReference>
<proteinExistence type="predicted"/>
<dbReference type="EMBL" id="FOLH01000003">
    <property type="protein sequence ID" value="SFC20063.1"/>
    <property type="molecule type" value="Genomic_DNA"/>
</dbReference>
<evidence type="ECO:0000313" key="2">
    <source>
        <dbReference type="EMBL" id="SFC20063.1"/>
    </source>
</evidence>
<feature type="chain" id="PRO_5011492412" evidence="1">
    <location>
        <begin position="29"/>
        <end position="493"/>
    </location>
</feature>